<dbReference type="Proteomes" id="UP000095282">
    <property type="component" value="Unplaced"/>
</dbReference>
<evidence type="ECO:0000313" key="2">
    <source>
        <dbReference type="WBParaSite" id="Csp11.Scaffold629.g15475.t1"/>
    </source>
</evidence>
<protein>
    <submittedName>
        <fullName evidence="2">DUF19 domain-containing protein</fullName>
    </submittedName>
</protein>
<reference evidence="2" key="1">
    <citation type="submission" date="2016-11" db="UniProtKB">
        <authorList>
            <consortium name="WormBaseParasite"/>
        </authorList>
    </citation>
    <scope>IDENTIFICATION</scope>
</reference>
<sequence>MEIRSRKRGKEEIEGYKHPCSAHNFFFKVLNGIEEDDCSENCFNSIRTESRILENLQTHQGKIKIFLRKSNELETEFFNRLVLQSEDSLVKDCIAKQFENKTCLEWFQFCLEHSEQPDEAGLERSPKFQTSQTFFKKSFLNFLNVNFKSNCVNTL</sequence>
<dbReference type="WBParaSite" id="Csp11.Scaffold629.g15475.t1">
    <property type="protein sequence ID" value="Csp11.Scaffold629.g15475.t1"/>
    <property type="gene ID" value="Csp11.Scaffold629.g15475"/>
</dbReference>
<organism evidence="1 2">
    <name type="scientific">Caenorhabditis tropicalis</name>
    <dbReference type="NCBI Taxonomy" id="1561998"/>
    <lineage>
        <taxon>Eukaryota</taxon>
        <taxon>Metazoa</taxon>
        <taxon>Ecdysozoa</taxon>
        <taxon>Nematoda</taxon>
        <taxon>Chromadorea</taxon>
        <taxon>Rhabditida</taxon>
        <taxon>Rhabditina</taxon>
        <taxon>Rhabditomorpha</taxon>
        <taxon>Rhabditoidea</taxon>
        <taxon>Rhabditidae</taxon>
        <taxon>Peloderinae</taxon>
        <taxon>Caenorhabditis</taxon>
    </lineage>
</organism>
<evidence type="ECO:0000313" key="1">
    <source>
        <dbReference type="Proteomes" id="UP000095282"/>
    </source>
</evidence>
<keyword evidence="1" id="KW-1185">Reference proteome</keyword>
<name>A0A1I7U6X7_9PELO</name>
<accession>A0A1I7U6X7</accession>
<proteinExistence type="predicted"/>
<dbReference type="AlphaFoldDB" id="A0A1I7U6X7"/>